<sequence length="231" mass="25670">MNHFIFFCFFLLSMREQMVLDEKIVGVELSASKKQFKWPVNDTEKKAKDSEDDDNESSDEMSALQKIFVVHSAVLGVGAKADQRNLVHLTIKDTSGDKVILDQPILSLSVNKNDSISAFNLRVSLSETTEVTFKLVEGDGPVHLITSKILEPPFDFGGYSSDDDEDQFDNMSVTSDEDVPQNAGDRKVQLNLTEKSSKKSKKHAAGSANSHANNNSSAEAQQQKKKRKKDE</sequence>
<keyword evidence="2" id="KW-0732">Signal</keyword>
<dbReference type="Pfam" id="PF03066">
    <property type="entry name" value="Nucleoplasmin"/>
    <property type="match status" value="1"/>
</dbReference>
<name>A0A814MDH3_ADIRI</name>
<dbReference type="AlphaFoldDB" id="A0A814MDH3"/>
<gene>
    <name evidence="4" type="ORF">EDS130_LOCUS18646</name>
</gene>
<feature type="domain" description="Nucleoplasmin core" evidence="3">
    <location>
        <begin position="26"/>
        <end position="147"/>
    </location>
</feature>
<dbReference type="InterPro" id="IPR036824">
    <property type="entry name" value="Nucleoplasmin_core_dom_sf"/>
</dbReference>
<comment type="caution">
    <text evidence="4">The sequence shown here is derived from an EMBL/GenBank/DDBJ whole genome shotgun (WGS) entry which is preliminary data.</text>
</comment>
<dbReference type="SUPFAM" id="SSF69203">
    <property type="entry name" value="Nucleoplasmin-like core domain"/>
    <property type="match status" value="1"/>
</dbReference>
<feature type="chain" id="PRO_5032419124" description="Nucleoplasmin core domain-containing protein" evidence="2">
    <location>
        <begin position="22"/>
        <end position="231"/>
    </location>
</feature>
<organism evidence="4 5">
    <name type="scientific">Adineta ricciae</name>
    <name type="common">Rotifer</name>
    <dbReference type="NCBI Taxonomy" id="249248"/>
    <lineage>
        <taxon>Eukaryota</taxon>
        <taxon>Metazoa</taxon>
        <taxon>Spiralia</taxon>
        <taxon>Gnathifera</taxon>
        <taxon>Rotifera</taxon>
        <taxon>Eurotatoria</taxon>
        <taxon>Bdelloidea</taxon>
        <taxon>Adinetida</taxon>
        <taxon>Adinetidae</taxon>
        <taxon>Adineta</taxon>
    </lineage>
</organism>
<evidence type="ECO:0000256" key="1">
    <source>
        <dbReference type="SAM" id="MobiDB-lite"/>
    </source>
</evidence>
<dbReference type="InterPro" id="IPR024057">
    <property type="entry name" value="Nucleoplasmin_core_dom"/>
</dbReference>
<accession>A0A814MDH3</accession>
<feature type="signal peptide" evidence="2">
    <location>
        <begin position="1"/>
        <end position="21"/>
    </location>
</feature>
<dbReference type="Gene3D" id="2.60.120.340">
    <property type="entry name" value="Nucleoplasmin core domain"/>
    <property type="match status" value="1"/>
</dbReference>
<proteinExistence type="predicted"/>
<feature type="compositionally biased region" description="Low complexity" evidence="1">
    <location>
        <begin position="205"/>
        <end position="218"/>
    </location>
</feature>
<evidence type="ECO:0000313" key="5">
    <source>
        <dbReference type="Proteomes" id="UP000663852"/>
    </source>
</evidence>
<protein>
    <recommendedName>
        <fullName evidence="3">Nucleoplasmin core domain-containing protein</fullName>
    </recommendedName>
</protein>
<evidence type="ECO:0000259" key="3">
    <source>
        <dbReference type="Pfam" id="PF03066"/>
    </source>
</evidence>
<reference evidence="4" key="1">
    <citation type="submission" date="2021-02" db="EMBL/GenBank/DDBJ databases">
        <authorList>
            <person name="Nowell W R."/>
        </authorList>
    </citation>
    <scope>NUCLEOTIDE SEQUENCE</scope>
</reference>
<dbReference type="EMBL" id="CAJNOJ010000087">
    <property type="protein sequence ID" value="CAF1075074.1"/>
    <property type="molecule type" value="Genomic_DNA"/>
</dbReference>
<dbReference type="Proteomes" id="UP000663852">
    <property type="component" value="Unassembled WGS sequence"/>
</dbReference>
<evidence type="ECO:0000313" key="4">
    <source>
        <dbReference type="EMBL" id="CAF1075074.1"/>
    </source>
</evidence>
<evidence type="ECO:0000256" key="2">
    <source>
        <dbReference type="SAM" id="SignalP"/>
    </source>
</evidence>
<dbReference type="OrthoDB" id="6075101at2759"/>
<feature type="region of interest" description="Disordered" evidence="1">
    <location>
        <begin position="159"/>
        <end position="231"/>
    </location>
</feature>